<dbReference type="InterPro" id="IPR036249">
    <property type="entry name" value="Thioredoxin-like_sf"/>
</dbReference>
<dbReference type="InterPro" id="IPR018247">
    <property type="entry name" value="EF_Hand_1_Ca_BS"/>
</dbReference>
<comment type="caution">
    <text evidence="5">The sequence shown here is derived from an EMBL/GenBank/DDBJ whole genome shotgun (WGS) entry which is preliminary data.</text>
</comment>
<dbReference type="InterPro" id="IPR013766">
    <property type="entry name" value="Thioredoxin_domain"/>
</dbReference>
<organism evidence="5 6">
    <name type="scientific">Astrephomene gubernaculifera</name>
    <dbReference type="NCBI Taxonomy" id="47775"/>
    <lineage>
        <taxon>Eukaryota</taxon>
        <taxon>Viridiplantae</taxon>
        <taxon>Chlorophyta</taxon>
        <taxon>core chlorophytes</taxon>
        <taxon>Chlorophyceae</taxon>
        <taxon>CS clade</taxon>
        <taxon>Chlamydomonadales</taxon>
        <taxon>Astrephomenaceae</taxon>
        <taxon>Astrephomene</taxon>
    </lineage>
</organism>
<accession>A0AAD3E273</accession>
<feature type="domain" description="EF-hand" evidence="3">
    <location>
        <begin position="102"/>
        <end position="137"/>
    </location>
</feature>
<dbReference type="PANTHER" id="PTHR23064">
    <property type="entry name" value="TROPONIN"/>
    <property type="match status" value="1"/>
</dbReference>
<evidence type="ECO:0000256" key="2">
    <source>
        <dbReference type="ARBA" id="ARBA00022837"/>
    </source>
</evidence>
<dbReference type="EMBL" id="BMAR01000062">
    <property type="protein sequence ID" value="GFR52365.1"/>
    <property type="molecule type" value="Genomic_DNA"/>
</dbReference>
<feature type="domain" description="EF-hand" evidence="3">
    <location>
        <begin position="57"/>
        <end position="92"/>
    </location>
</feature>
<dbReference type="CDD" id="cd02947">
    <property type="entry name" value="TRX_family"/>
    <property type="match status" value="1"/>
</dbReference>
<dbReference type="InterPro" id="IPR002048">
    <property type="entry name" value="EF_hand_dom"/>
</dbReference>
<dbReference type="Pfam" id="PF00085">
    <property type="entry name" value="Thioredoxin"/>
    <property type="match status" value="1"/>
</dbReference>
<dbReference type="PROSITE" id="PS51352">
    <property type="entry name" value="THIOREDOXIN_2"/>
    <property type="match status" value="1"/>
</dbReference>
<evidence type="ECO:0000259" key="4">
    <source>
        <dbReference type="PROSITE" id="PS51352"/>
    </source>
</evidence>
<evidence type="ECO:0000313" key="6">
    <source>
        <dbReference type="Proteomes" id="UP001054857"/>
    </source>
</evidence>
<keyword evidence="6" id="KW-1185">Reference proteome</keyword>
<keyword evidence="2" id="KW-0106">Calcium</keyword>
<feature type="domain" description="Thioredoxin" evidence="4">
    <location>
        <begin position="222"/>
        <end position="352"/>
    </location>
</feature>
<dbReference type="PROSITE" id="PS00018">
    <property type="entry name" value="EF_HAND_1"/>
    <property type="match status" value="4"/>
</dbReference>
<dbReference type="InterPro" id="IPR011992">
    <property type="entry name" value="EF-hand-dom_pair"/>
</dbReference>
<evidence type="ECO:0008006" key="7">
    <source>
        <dbReference type="Google" id="ProtNLM"/>
    </source>
</evidence>
<gene>
    <name evidence="5" type="ORF">Agub_g14924</name>
</gene>
<dbReference type="Gene3D" id="1.10.238.10">
    <property type="entry name" value="EF-hand"/>
    <property type="match status" value="2"/>
</dbReference>
<keyword evidence="1" id="KW-0677">Repeat</keyword>
<evidence type="ECO:0000259" key="3">
    <source>
        <dbReference type="PROSITE" id="PS50222"/>
    </source>
</evidence>
<dbReference type="SMART" id="SM00054">
    <property type="entry name" value="EFh"/>
    <property type="match status" value="4"/>
</dbReference>
<sequence>MATSIRFTRSIGGLNHAKCRPSVACLRGANRSVAIRRGARLVARADLDGVMDEASKARMREMERRFRMADADGNGYIDREELRNLLESMESGEVYMLSQHWLPEGELDRAMETYDTNKDGVISFEEFKQIVYDGILLEGTLAEYESAFKAIDKSGNGTIGATELGQLFAQLGSPVSPEKLVDLMQMYDKDDSGQIEFNEFLVMFRNNLLDLRAMSSYMTNEELDGVQMGSGTGAVVEAVEGDMTIIFSEQELDEIITANPNKLVVVFGALTWCRPCKAMQRPVQKLAEHYKDHIVFVKLFGNANKQTKKMFKERFQVRSTPCFITLRQGQPVYTQTGSNKEKLETGLRSLLSNPPVGMVYPSDPVAVRAL</sequence>
<dbReference type="InterPro" id="IPR052591">
    <property type="entry name" value="CML21-like"/>
</dbReference>
<evidence type="ECO:0000256" key="1">
    <source>
        <dbReference type="ARBA" id="ARBA00022737"/>
    </source>
</evidence>
<feature type="domain" description="EF-hand" evidence="3">
    <location>
        <begin position="175"/>
        <end position="210"/>
    </location>
</feature>
<dbReference type="GO" id="GO:0005509">
    <property type="term" value="F:calcium ion binding"/>
    <property type="evidence" value="ECO:0007669"/>
    <property type="project" value="InterPro"/>
</dbReference>
<name>A0AAD3E273_9CHLO</name>
<proteinExistence type="predicted"/>
<dbReference type="PROSITE" id="PS50222">
    <property type="entry name" value="EF_HAND_2"/>
    <property type="match status" value="4"/>
</dbReference>
<dbReference type="FunFam" id="1.10.238.10:FF:000003">
    <property type="entry name" value="Calmodulin A"/>
    <property type="match status" value="1"/>
</dbReference>
<evidence type="ECO:0000313" key="5">
    <source>
        <dbReference type="EMBL" id="GFR52365.1"/>
    </source>
</evidence>
<feature type="domain" description="EF-hand" evidence="3">
    <location>
        <begin position="139"/>
        <end position="174"/>
    </location>
</feature>
<dbReference type="Gene3D" id="3.40.30.10">
    <property type="entry name" value="Glutaredoxin"/>
    <property type="match status" value="1"/>
</dbReference>
<dbReference type="SUPFAM" id="SSF52833">
    <property type="entry name" value="Thioredoxin-like"/>
    <property type="match status" value="1"/>
</dbReference>
<reference evidence="5 6" key="1">
    <citation type="journal article" date="2021" name="Sci. Rep.">
        <title>Genome sequencing of the multicellular alga Astrephomene provides insights into convergent evolution of germ-soma differentiation.</title>
        <authorList>
            <person name="Yamashita S."/>
            <person name="Yamamoto K."/>
            <person name="Matsuzaki R."/>
            <person name="Suzuki S."/>
            <person name="Yamaguchi H."/>
            <person name="Hirooka S."/>
            <person name="Minakuchi Y."/>
            <person name="Miyagishima S."/>
            <person name="Kawachi M."/>
            <person name="Toyoda A."/>
            <person name="Nozaki H."/>
        </authorList>
    </citation>
    <scope>NUCLEOTIDE SEQUENCE [LARGE SCALE GENOMIC DNA]</scope>
    <source>
        <strain evidence="5 6">NIES-4017</strain>
    </source>
</reference>
<dbReference type="SUPFAM" id="SSF47473">
    <property type="entry name" value="EF-hand"/>
    <property type="match status" value="1"/>
</dbReference>
<dbReference type="AlphaFoldDB" id="A0AAD3E273"/>
<dbReference type="Pfam" id="PF13499">
    <property type="entry name" value="EF-hand_7"/>
    <property type="match status" value="2"/>
</dbReference>
<dbReference type="Proteomes" id="UP001054857">
    <property type="component" value="Unassembled WGS sequence"/>
</dbReference>
<protein>
    <recommendedName>
        <fullName evidence="7">Calmodulin</fullName>
    </recommendedName>
</protein>